<dbReference type="Proteomes" id="UP000092124">
    <property type="component" value="Unassembled WGS sequence"/>
</dbReference>
<comment type="caution">
    <text evidence="3">The sequence shown here is derived from an EMBL/GenBank/DDBJ whole genome shotgun (WGS) entry which is preliminary data.</text>
</comment>
<dbReference type="InterPro" id="IPR016187">
    <property type="entry name" value="CTDL_fold"/>
</dbReference>
<evidence type="ECO:0000256" key="1">
    <source>
        <dbReference type="SAM" id="Phobius"/>
    </source>
</evidence>
<organism evidence="3 4">
    <name type="scientific">Neotoma lepida</name>
    <name type="common">Desert woodrat</name>
    <dbReference type="NCBI Taxonomy" id="56216"/>
    <lineage>
        <taxon>Eukaryota</taxon>
        <taxon>Metazoa</taxon>
        <taxon>Chordata</taxon>
        <taxon>Craniata</taxon>
        <taxon>Vertebrata</taxon>
        <taxon>Euteleostomi</taxon>
        <taxon>Mammalia</taxon>
        <taxon>Eutheria</taxon>
        <taxon>Euarchontoglires</taxon>
        <taxon>Glires</taxon>
        <taxon>Rodentia</taxon>
        <taxon>Myomorpha</taxon>
        <taxon>Muroidea</taxon>
        <taxon>Cricetidae</taxon>
        <taxon>Neotominae</taxon>
        <taxon>Neotoma</taxon>
    </lineage>
</organism>
<dbReference type="PANTHER" id="PTHR47536:SF1">
    <property type="entry name" value="C-TYPE LECTIN DOMAIN FAMILY 5 MEMBER A"/>
    <property type="match status" value="1"/>
</dbReference>
<keyword evidence="1" id="KW-1133">Transmembrane helix</keyword>
<dbReference type="Gene3D" id="3.10.100.10">
    <property type="entry name" value="Mannose-Binding Protein A, subunit A"/>
    <property type="match status" value="1"/>
</dbReference>
<dbReference type="InterPro" id="IPR016186">
    <property type="entry name" value="C-type_lectin-like/link_sf"/>
</dbReference>
<evidence type="ECO:0000313" key="3">
    <source>
        <dbReference type="EMBL" id="OBS79821.1"/>
    </source>
</evidence>
<dbReference type="OrthoDB" id="7357196at2759"/>
<keyword evidence="4" id="KW-1185">Reference proteome</keyword>
<dbReference type="STRING" id="56216.A0A1A6HNI4"/>
<evidence type="ECO:0000313" key="4">
    <source>
        <dbReference type="Proteomes" id="UP000092124"/>
    </source>
</evidence>
<accession>A0A1A6HNI4</accession>
<protein>
    <recommendedName>
        <fullName evidence="2">C-type lectin domain-containing protein</fullName>
    </recommendedName>
</protein>
<dbReference type="Pfam" id="PF00059">
    <property type="entry name" value="Lectin_C"/>
    <property type="match status" value="1"/>
</dbReference>
<keyword evidence="1" id="KW-0472">Membrane</keyword>
<sequence length="158" mass="17863">MNWNMIISGLIIVVIKVVGMTFFLLYWSPLQNTNHITYIHSVSISAPFLPTPQLRQTVPKTGILIKGDASSSPPPNHLGKTAGMIKYLQDIAGAEKYFVGLRRQPGERKWRWVNNSAFNGNVTNENQNFHCVTIGLTKTFDAVPCDNSYRWICEKIPR</sequence>
<dbReference type="InterPro" id="IPR001304">
    <property type="entry name" value="C-type_lectin-like"/>
</dbReference>
<proteinExistence type="predicted"/>
<dbReference type="GO" id="GO:0045087">
    <property type="term" value="P:innate immune response"/>
    <property type="evidence" value="ECO:0007669"/>
    <property type="project" value="TreeGrafter"/>
</dbReference>
<feature type="domain" description="C-type lectin" evidence="2">
    <location>
        <begin position="85"/>
        <end position="155"/>
    </location>
</feature>
<keyword evidence="1" id="KW-0812">Transmembrane</keyword>
<evidence type="ECO:0000259" key="2">
    <source>
        <dbReference type="Pfam" id="PF00059"/>
    </source>
</evidence>
<dbReference type="AlphaFoldDB" id="A0A1A6HNI4"/>
<dbReference type="SUPFAM" id="SSF56436">
    <property type="entry name" value="C-type lectin-like"/>
    <property type="match status" value="1"/>
</dbReference>
<feature type="transmembrane region" description="Helical" evidence="1">
    <location>
        <begin position="6"/>
        <end position="27"/>
    </location>
</feature>
<dbReference type="InterPro" id="IPR052869">
    <property type="entry name" value="CLEC5A"/>
</dbReference>
<dbReference type="EMBL" id="LZPO01017863">
    <property type="protein sequence ID" value="OBS79821.1"/>
    <property type="molecule type" value="Genomic_DNA"/>
</dbReference>
<dbReference type="GO" id="GO:0001618">
    <property type="term" value="F:virus receptor activity"/>
    <property type="evidence" value="ECO:0007669"/>
    <property type="project" value="TreeGrafter"/>
</dbReference>
<dbReference type="PANTHER" id="PTHR47536">
    <property type="entry name" value="C-TYPE LECTIN DOMAIN FAMILY 5 MEMBER A"/>
    <property type="match status" value="1"/>
</dbReference>
<gene>
    <name evidence="3" type="ORF">A6R68_21979</name>
</gene>
<name>A0A1A6HNI4_NEOLE</name>
<reference evidence="3 4" key="1">
    <citation type="submission" date="2016-06" db="EMBL/GenBank/DDBJ databases">
        <title>The Draft Genome Sequence and Annotation of the Desert Woodrat Neotoma lepida.</title>
        <authorList>
            <person name="Campbell M."/>
            <person name="Oakeson K.F."/>
            <person name="Yandell M."/>
            <person name="Halpert J.R."/>
            <person name="Dearing D."/>
        </authorList>
    </citation>
    <scope>NUCLEOTIDE SEQUENCE [LARGE SCALE GENOMIC DNA]</scope>
    <source>
        <strain evidence="3">417</strain>
        <tissue evidence="3">Liver</tissue>
    </source>
</reference>